<organism evidence="1 2">
    <name type="scientific">Spirulina subsalsa FACHB-351</name>
    <dbReference type="NCBI Taxonomy" id="234711"/>
    <lineage>
        <taxon>Bacteria</taxon>
        <taxon>Bacillati</taxon>
        <taxon>Cyanobacteriota</taxon>
        <taxon>Cyanophyceae</taxon>
        <taxon>Spirulinales</taxon>
        <taxon>Spirulinaceae</taxon>
        <taxon>Spirulina</taxon>
    </lineage>
</organism>
<dbReference type="EMBL" id="JAIHOM010000040">
    <property type="protein sequence ID" value="MCW6036567.1"/>
    <property type="molecule type" value="Genomic_DNA"/>
</dbReference>
<dbReference type="RefSeq" id="WP_265264341.1">
    <property type="nucleotide sequence ID" value="NZ_JAIHOM010000040.1"/>
</dbReference>
<evidence type="ECO:0000313" key="1">
    <source>
        <dbReference type="EMBL" id="MCW6036567.1"/>
    </source>
</evidence>
<protein>
    <submittedName>
        <fullName evidence="1">Uncharacterized protein</fullName>
    </submittedName>
</protein>
<name>A0ABT3L5V7_9CYAN</name>
<accession>A0ABT3L5V7</accession>
<comment type="caution">
    <text evidence="1">The sequence shown here is derived from an EMBL/GenBank/DDBJ whole genome shotgun (WGS) entry which is preliminary data.</text>
</comment>
<keyword evidence="2" id="KW-1185">Reference proteome</keyword>
<sequence>MNPKSLILIGFLLFTLPLPLQSCKAPLESTDESNSLEEGFDLMQSETLGGWLKVGLPASAIVDQLGDPPQKGEAVFWGAIGTYVQQWDYPSQGINLQMESEESDGEQRVLHLTLSSPSNLKTRQNIGIGSFRTEVEQAYQEYGQVTPDNPNTFIAGTVYGGIIFEFEDDQVTHIFIGAAAE</sequence>
<evidence type="ECO:0000313" key="2">
    <source>
        <dbReference type="Proteomes" id="UP001526426"/>
    </source>
</evidence>
<proteinExistence type="predicted"/>
<gene>
    <name evidence="1" type="ORF">K4A83_09875</name>
</gene>
<reference evidence="1 2" key="1">
    <citation type="submission" date="2021-08" db="EMBL/GenBank/DDBJ databases">
        <title>Draft genome sequence of Spirulina subsalsa with high tolerance to salinity and hype-accumulation of phycocyanin.</title>
        <authorList>
            <person name="Pei H."/>
            <person name="Jiang L."/>
        </authorList>
    </citation>
    <scope>NUCLEOTIDE SEQUENCE [LARGE SCALE GENOMIC DNA]</scope>
    <source>
        <strain evidence="1 2">FACHB-351</strain>
    </source>
</reference>
<dbReference type="Proteomes" id="UP001526426">
    <property type="component" value="Unassembled WGS sequence"/>
</dbReference>